<dbReference type="GO" id="GO:0030170">
    <property type="term" value="F:pyridoxal phosphate binding"/>
    <property type="evidence" value="ECO:0007669"/>
    <property type="project" value="InterPro"/>
</dbReference>
<accession>A0A366F6X0</accession>
<reference evidence="9 10" key="1">
    <citation type="submission" date="2018-06" db="EMBL/GenBank/DDBJ databases">
        <title>Genomic Encyclopedia of Type Strains, Phase IV (KMG-IV): sequencing the most valuable type-strain genomes for metagenomic binning, comparative biology and taxonomic classification.</title>
        <authorList>
            <person name="Goeker M."/>
        </authorList>
    </citation>
    <scope>NUCLEOTIDE SEQUENCE [LARGE SCALE GENOMIC DNA]</scope>
    <source>
        <strain evidence="9 10">DSM 24875</strain>
    </source>
</reference>
<dbReference type="GO" id="GO:0016831">
    <property type="term" value="F:carboxy-lyase activity"/>
    <property type="evidence" value="ECO:0007669"/>
    <property type="project" value="UniProtKB-KW"/>
</dbReference>
<evidence type="ECO:0000256" key="3">
    <source>
        <dbReference type="ARBA" id="ARBA00022793"/>
    </source>
</evidence>
<evidence type="ECO:0000256" key="8">
    <source>
        <dbReference type="SAM" id="MobiDB-lite"/>
    </source>
</evidence>
<evidence type="ECO:0000256" key="5">
    <source>
        <dbReference type="ARBA" id="ARBA00023239"/>
    </source>
</evidence>
<keyword evidence="5 7" id="KW-0456">Lyase</keyword>
<keyword evidence="4 6" id="KW-0663">Pyridoxal phosphate</keyword>
<feature type="modified residue" description="N6-(pyridoxal phosphate)lysine" evidence="6">
    <location>
        <position position="373"/>
    </location>
</feature>
<comment type="similarity">
    <text evidence="2 7">Belongs to the group II decarboxylase family.</text>
</comment>
<dbReference type="RefSeq" id="WP_113890492.1">
    <property type="nucleotide sequence ID" value="NZ_QNRK01000019.1"/>
</dbReference>
<gene>
    <name evidence="9" type="ORF">DFR50_11938</name>
</gene>
<comment type="cofactor">
    <cofactor evidence="1 6 7">
        <name>pyridoxal 5'-phosphate</name>
        <dbReference type="ChEBI" id="CHEBI:597326"/>
    </cofactor>
</comment>
<evidence type="ECO:0000313" key="9">
    <source>
        <dbReference type="EMBL" id="RBP10367.1"/>
    </source>
</evidence>
<evidence type="ECO:0000256" key="4">
    <source>
        <dbReference type="ARBA" id="ARBA00022898"/>
    </source>
</evidence>
<sequence length="599" mass="66955">MNKVTQPTAAIRHASRLAHEGHWKADGSANSKAPKWAKYRAEMRSEFPLPYRGGKDPLAEQIGKFVGKLDMLRPEKGGPAYLGDNAELTWTYPEVKDVKIAQEMGPIDDVLNGVVDMFQGLGNWGSPLTMCNVLPQGNTAAIMASMMAQVFAASLIEGEYSWNVQRAELESAGMLSNLVGWDAQKAGGLFTFGGTGCWLYGVKYGLTRVLPDSRKKGIRTDAKIICSEQAHYCQANCSDWSGLGEDNVIRVKTDIATNQMDLIDLERILKELTASKTPIAVVVCTMGTTDSSCFDPIGKVRTLLDRYPNPKGFGKTVIYADAVVGWSWIYFKDYDFIGNPLGFSDRILPILKQNGEMMKEIEHADCIGIDFHKVGYAPYISSLFLYKDADEFESLHRRGQDAYLQVRTPFNPMYYTLETSRTAQGALAAWATLKYFGIEGFQALLGGILETKYYLYDLLEKEPDMVCVNAEDTGLINLYRVYPKGVDAKAQYNKELTNPGGRPDLIKHNHLTEAVGNLLFEWYRTGKKIDGQFTPWMSFTTGFRTTEYNRDEHDSDEVVFALKSFPMNPYVTPEIMKHVVRCVQAARDDVMKSRVLAAA</sequence>
<evidence type="ECO:0000256" key="1">
    <source>
        <dbReference type="ARBA" id="ARBA00001933"/>
    </source>
</evidence>
<evidence type="ECO:0000256" key="2">
    <source>
        <dbReference type="ARBA" id="ARBA00009533"/>
    </source>
</evidence>
<proteinExistence type="inferred from homology"/>
<dbReference type="GO" id="GO:0005737">
    <property type="term" value="C:cytoplasm"/>
    <property type="evidence" value="ECO:0007669"/>
    <property type="project" value="TreeGrafter"/>
</dbReference>
<dbReference type="OrthoDB" id="9803665at2"/>
<protein>
    <submittedName>
        <fullName evidence="9">Glutamate/tyrosine decarboxylase-like PLP-dependent enzyme</fullName>
    </submittedName>
</protein>
<dbReference type="PANTHER" id="PTHR45677:SF8">
    <property type="entry name" value="CYSTEINE SULFINIC ACID DECARBOXYLASE"/>
    <property type="match status" value="1"/>
</dbReference>
<dbReference type="InterPro" id="IPR002129">
    <property type="entry name" value="PyrdxlP-dep_de-COase"/>
</dbReference>
<dbReference type="PANTHER" id="PTHR45677">
    <property type="entry name" value="GLUTAMATE DECARBOXYLASE-RELATED"/>
    <property type="match status" value="1"/>
</dbReference>
<keyword evidence="3" id="KW-0210">Decarboxylase</keyword>
<dbReference type="Gene3D" id="3.40.640.10">
    <property type="entry name" value="Type I PLP-dependent aspartate aminotransferase-like (Major domain)"/>
    <property type="match status" value="1"/>
</dbReference>
<dbReference type="Gene3D" id="3.90.1150.10">
    <property type="entry name" value="Aspartate Aminotransferase, domain 1"/>
    <property type="match status" value="1"/>
</dbReference>
<name>A0A366F6X0_9HYPH</name>
<dbReference type="InterPro" id="IPR015421">
    <property type="entry name" value="PyrdxlP-dep_Trfase_major"/>
</dbReference>
<evidence type="ECO:0000256" key="7">
    <source>
        <dbReference type="RuleBase" id="RU000382"/>
    </source>
</evidence>
<keyword evidence="10" id="KW-1185">Reference proteome</keyword>
<dbReference type="AlphaFoldDB" id="A0A366F6X0"/>
<feature type="region of interest" description="Disordered" evidence="8">
    <location>
        <begin position="1"/>
        <end position="30"/>
    </location>
</feature>
<dbReference type="Proteomes" id="UP000253529">
    <property type="component" value="Unassembled WGS sequence"/>
</dbReference>
<dbReference type="SUPFAM" id="SSF53383">
    <property type="entry name" value="PLP-dependent transferases"/>
    <property type="match status" value="1"/>
</dbReference>
<dbReference type="InterPro" id="IPR015424">
    <property type="entry name" value="PyrdxlP-dep_Trfase"/>
</dbReference>
<dbReference type="InterPro" id="IPR015422">
    <property type="entry name" value="PyrdxlP-dep_Trfase_small"/>
</dbReference>
<dbReference type="GO" id="GO:0019752">
    <property type="term" value="P:carboxylic acid metabolic process"/>
    <property type="evidence" value="ECO:0007669"/>
    <property type="project" value="InterPro"/>
</dbReference>
<comment type="caution">
    <text evidence="9">The sequence shown here is derived from an EMBL/GenBank/DDBJ whole genome shotgun (WGS) entry which is preliminary data.</text>
</comment>
<evidence type="ECO:0000313" key="10">
    <source>
        <dbReference type="Proteomes" id="UP000253529"/>
    </source>
</evidence>
<dbReference type="Pfam" id="PF00282">
    <property type="entry name" value="Pyridoxal_deC"/>
    <property type="match status" value="2"/>
</dbReference>
<organism evidence="9 10">
    <name type="scientific">Roseiarcus fermentans</name>
    <dbReference type="NCBI Taxonomy" id="1473586"/>
    <lineage>
        <taxon>Bacteria</taxon>
        <taxon>Pseudomonadati</taxon>
        <taxon>Pseudomonadota</taxon>
        <taxon>Alphaproteobacteria</taxon>
        <taxon>Hyphomicrobiales</taxon>
        <taxon>Roseiarcaceae</taxon>
        <taxon>Roseiarcus</taxon>
    </lineage>
</organism>
<evidence type="ECO:0000256" key="6">
    <source>
        <dbReference type="PIRSR" id="PIRSR602129-50"/>
    </source>
</evidence>
<dbReference type="EMBL" id="QNRK01000019">
    <property type="protein sequence ID" value="RBP10367.1"/>
    <property type="molecule type" value="Genomic_DNA"/>
</dbReference>